<dbReference type="Pfam" id="PF13715">
    <property type="entry name" value="CarbopepD_reg_2"/>
    <property type="match status" value="1"/>
</dbReference>
<reference evidence="1 2" key="1">
    <citation type="submission" date="2020-04" db="EMBL/GenBank/DDBJ databases">
        <authorList>
            <person name="Pieper L."/>
        </authorList>
    </citation>
    <scope>NUCLEOTIDE SEQUENCE [LARGE SCALE GENOMIC DNA]</scope>
    <source>
        <strain evidence="1 2">B33</strain>
    </source>
</reference>
<keyword evidence="1" id="KW-0645">Protease</keyword>
<keyword evidence="1" id="KW-0378">Hydrolase</keyword>
<dbReference type="InterPro" id="IPR008969">
    <property type="entry name" value="CarboxyPept-like_regulatory"/>
</dbReference>
<evidence type="ECO:0000313" key="2">
    <source>
        <dbReference type="Proteomes" id="UP000524321"/>
    </source>
</evidence>
<sequence>QHGFVVSGTVVDSNGESIIGASVALKGNKTVGTITDLDGNFKLKVPDDKAVLVVSFIGMTPQEIKVAGKKTIKVTLVDSNVQLEEVIVVGYGQQKKVSV</sequence>
<dbReference type="SUPFAM" id="SSF49464">
    <property type="entry name" value="Carboxypeptidase regulatory domain-like"/>
    <property type="match status" value="1"/>
</dbReference>
<comment type="caution">
    <text evidence="1">The sequence shown here is derived from an EMBL/GenBank/DDBJ whole genome shotgun (WGS) entry which is preliminary data.</text>
</comment>
<dbReference type="FunFam" id="2.60.40.1120:FF:000003">
    <property type="entry name" value="Outer membrane protein Omp121"/>
    <property type="match status" value="1"/>
</dbReference>
<proteinExistence type="predicted"/>
<accession>A0A7Y6PIW8</accession>
<dbReference type="Proteomes" id="UP000524321">
    <property type="component" value="Unassembled WGS sequence"/>
</dbReference>
<dbReference type="EMBL" id="JABWDJ010000677">
    <property type="protein sequence ID" value="NVB76623.1"/>
    <property type="molecule type" value="Genomic_DNA"/>
</dbReference>
<dbReference type="RefSeq" id="WP_176351007.1">
    <property type="nucleotide sequence ID" value="NZ_JABWDJ010000677.1"/>
</dbReference>
<dbReference type="Gene3D" id="2.60.40.1120">
    <property type="entry name" value="Carboxypeptidase-like, regulatory domain"/>
    <property type="match status" value="1"/>
</dbReference>
<keyword evidence="1" id="KW-0121">Carboxypeptidase</keyword>
<reference evidence="1 2" key="2">
    <citation type="submission" date="2020-07" db="EMBL/GenBank/DDBJ databases">
        <title>Bacterial metabolism rescues the inhibition of intestinal drug absorption by food and drug additives.</title>
        <authorList>
            <person name="Zou L."/>
            <person name="Spanogiannopoulos P."/>
            <person name="Chien H.-C."/>
            <person name="Pieper L.M."/>
            <person name="Cai W."/>
            <person name="Khuri N."/>
            <person name="Pottel J."/>
            <person name="Vora B."/>
            <person name="Ni Z."/>
            <person name="Tsakalozou E."/>
            <person name="Zhang W."/>
            <person name="Shoichet B.K."/>
            <person name="Giacomini K.M."/>
            <person name="Turnbaugh P.J."/>
        </authorList>
    </citation>
    <scope>NUCLEOTIDE SEQUENCE [LARGE SCALE GENOMIC DNA]</scope>
    <source>
        <strain evidence="1 2">B33</strain>
    </source>
</reference>
<feature type="non-terminal residue" evidence="1">
    <location>
        <position position="99"/>
    </location>
</feature>
<feature type="non-terminal residue" evidence="1">
    <location>
        <position position="1"/>
    </location>
</feature>
<dbReference type="AlphaFoldDB" id="A0A7Y6PIW8"/>
<dbReference type="GO" id="GO:0004180">
    <property type="term" value="F:carboxypeptidase activity"/>
    <property type="evidence" value="ECO:0007669"/>
    <property type="project" value="UniProtKB-KW"/>
</dbReference>
<name>A0A7Y6PIW8_PHOVU</name>
<evidence type="ECO:0000313" key="1">
    <source>
        <dbReference type="EMBL" id="NVB76623.1"/>
    </source>
</evidence>
<protein>
    <submittedName>
        <fullName evidence="1">Carboxypeptidase-like regulatory domain-containing protein</fullName>
    </submittedName>
</protein>
<organism evidence="1 2">
    <name type="scientific">Phocaeicola vulgatus</name>
    <name type="common">Bacteroides vulgatus</name>
    <dbReference type="NCBI Taxonomy" id="821"/>
    <lineage>
        <taxon>Bacteria</taxon>
        <taxon>Pseudomonadati</taxon>
        <taxon>Bacteroidota</taxon>
        <taxon>Bacteroidia</taxon>
        <taxon>Bacteroidales</taxon>
        <taxon>Bacteroidaceae</taxon>
        <taxon>Phocaeicola</taxon>
    </lineage>
</organism>
<gene>
    <name evidence="1" type="ORF">HUV05_24625</name>
</gene>